<evidence type="ECO:0000313" key="8">
    <source>
        <dbReference type="Proteomes" id="UP001501510"/>
    </source>
</evidence>
<keyword evidence="4" id="KW-0408">Iron</keyword>
<keyword evidence="5" id="KW-0411">Iron-sulfur</keyword>
<comment type="cofactor">
    <cofactor evidence="1">
        <name>[4Fe-4S] cluster</name>
        <dbReference type="ChEBI" id="CHEBI:49883"/>
    </cofactor>
</comment>
<dbReference type="RefSeq" id="WP_343760036.1">
    <property type="nucleotide sequence ID" value="NZ_BAAACG010000008.1"/>
</dbReference>
<dbReference type="PANTHER" id="PTHR43409">
    <property type="entry name" value="ANAEROBIC MAGNESIUM-PROTOPORPHYRIN IX MONOMETHYL ESTER CYCLASE-RELATED"/>
    <property type="match status" value="1"/>
</dbReference>
<proteinExistence type="predicted"/>
<dbReference type="SFLD" id="SFLDG01095">
    <property type="entry name" value="Uncharacterised_Radical_SAM_Su"/>
    <property type="match status" value="1"/>
</dbReference>
<evidence type="ECO:0000256" key="1">
    <source>
        <dbReference type="ARBA" id="ARBA00001966"/>
    </source>
</evidence>
<dbReference type="SUPFAM" id="SSF102114">
    <property type="entry name" value="Radical SAM enzymes"/>
    <property type="match status" value="1"/>
</dbReference>
<dbReference type="EMBL" id="BAAACG010000008">
    <property type="protein sequence ID" value="GAA0737109.1"/>
    <property type="molecule type" value="Genomic_DNA"/>
</dbReference>
<sequence length="289" mass="32881">MKYEGVLYRPPSEAYSLIIQVTIGCAHNKCTFCNMYKDKKFRIRSLEDIFKDLEEAKIYYGDVKRVFLADGDALIVKTEDLKKILLKIKELFPSCERVSTYGAPKDILNKPLEDLIELRKLGMKMVYLGVESGSDKILKYIKKGVTAEEMIKAGKKIKDSGIKLSTTLISGLGGKENLKEHAVESGKVISEIDPDYLGLLTLMIEKNTEFYKEIKNKKIKLLNPVEVMIETKILIENTKVNNCVFRSNHASNYIPLAGVLCEDKQLILETLDQCIKGQHDFKDEQFRAL</sequence>
<organism evidence="7 8">
    <name type="scientific">Clostridium oceanicum</name>
    <dbReference type="NCBI Taxonomy" id="1543"/>
    <lineage>
        <taxon>Bacteria</taxon>
        <taxon>Bacillati</taxon>
        <taxon>Bacillota</taxon>
        <taxon>Clostridia</taxon>
        <taxon>Eubacteriales</taxon>
        <taxon>Clostridiaceae</taxon>
        <taxon>Clostridium</taxon>
    </lineage>
</organism>
<dbReference type="CDD" id="cd01335">
    <property type="entry name" value="Radical_SAM"/>
    <property type="match status" value="1"/>
</dbReference>
<evidence type="ECO:0000259" key="6">
    <source>
        <dbReference type="PROSITE" id="PS51918"/>
    </source>
</evidence>
<dbReference type="SMART" id="SM00729">
    <property type="entry name" value="Elp3"/>
    <property type="match status" value="1"/>
</dbReference>
<keyword evidence="2" id="KW-0949">S-adenosyl-L-methionine</keyword>
<feature type="domain" description="Radical SAM core" evidence="6">
    <location>
        <begin position="9"/>
        <end position="239"/>
    </location>
</feature>
<dbReference type="PROSITE" id="PS51257">
    <property type="entry name" value="PROKAR_LIPOPROTEIN"/>
    <property type="match status" value="1"/>
</dbReference>
<dbReference type="InterPro" id="IPR007197">
    <property type="entry name" value="rSAM"/>
</dbReference>
<dbReference type="InterPro" id="IPR051198">
    <property type="entry name" value="BchE-like"/>
</dbReference>
<dbReference type="PROSITE" id="PS51918">
    <property type="entry name" value="RADICAL_SAM"/>
    <property type="match status" value="1"/>
</dbReference>
<evidence type="ECO:0000313" key="7">
    <source>
        <dbReference type="EMBL" id="GAA0737109.1"/>
    </source>
</evidence>
<dbReference type="SFLD" id="SFLDS00029">
    <property type="entry name" value="Radical_SAM"/>
    <property type="match status" value="1"/>
</dbReference>
<name>A0ABN1JDU4_9CLOT</name>
<dbReference type="Gene3D" id="3.80.30.20">
    <property type="entry name" value="tm_1862 like domain"/>
    <property type="match status" value="1"/>
</dbReference>
<protein>
    <submittedName>
        <fullName evidence="7">Radical SAM protein</fullName>
    </submittedName>
</protein>
<evidence type="ECO:0000256" key="4">
    <source>
        <dbReference type="ARBA" id="ARBA00023004"/>
    </source>
</evidence>
<evidence type="ECO:0000256" key="3">
    <source>
        <dbReference type="ARBA" id="ARBA00022723"/>
    </source>
</evidence>
<dbReference type="Pfam" id="PF04055">
    <property type="entry name" value="Radical_SAM"/>
    <property type="match status" value="1"/>
</dbReference>
<dbReference type="InterPro" id="IPR023404">
    <property type="entry name" value="rSAM_horseshoe"/>
</dbReference>
<evidence type="ECO:0000256" key="2">
    <source>
        <dbReference type="ARBA" id="ARBA00022691"/>
    </source>
</evidence>
<dbReference type="PANTHER" id="PTHR43409:SF4">
    <property type="entry name" value="RADICAL SAM SUPERFAMILY PROTEIN"/>
    <property type="match status" value="1"/>
</dbReference>
<gene>
    <name evidence="7" type="ORF">GCM10008906_12860</name>
</gene>
<keyword evidence="3" id="KW-0479">Metal-binding</keyword>
<accession>A0ABN1JDU4</accession>
<dbReference type="InterPro" id="IPR058240">
    <property type="entry name" value="rSAM_sf"/>
</dbReference>
<keyword evidence="8" id="KW-1185">Reference proteome</keyword>
<dbReference type="SFLD" id="SFLDG01082">
    <property type="entry name" value="B12-binding_domain_containing"/>
    <property type="match status" value="1"/>
</dbReference>
<dbReference type="InterPro" id="IPR006638">
    <property type="entry name" value="Elp3/MiaA/NifB-like_rSAM"/>
</dbReference>
<reference evidence="7 8" key="1">
    <citation type="journal article" date="2019" name="Int. J. Syst. Evol. Microbiol.">
        <title>The Global Catalogue of Microorganisms (GCM) 10K type strain sequencing project: providing services to taxonomists for standard genome sequencing and annotation.</title>
        <authorList>
            <consortium name="The Broad Institute Genomics Platform"/>
            <consortium name="The Broad Institute Genome Sequencing Center for Infectious Disease"/>
            <person name="Wu L."/>
            <person name="Ma J."/>
        </authorList>
    </citation>
    <scope>NUCLEOTIDE SEQUENCE [LARGE SCALE GENOMIC DNA]</scope>
    <source>
        <strain evidence="7 8">JCM 1407</strain>
    </source>
</reference>
<dbReference type="Proteomes" id="UP001501510">
    <property type="component" value="Unassembled WGS sequence"/>
</dbReference>
<comment type="caution">
    <text evidence="7">The sequence shown here is derived from an EMBL/GenBank/DDBJ whole genome shotgun (WGS) entry which is preliminary data.</text>
</comment>
<evidence type="ECO:0000256" key="5">
    <source>
        <dbReference type="ARBA" id="ARBA00023014"/>
    </source>
</evidence>